<gene>
    <name evidence="2" type="ORF">GA0070213_11662</name>
</gene>
<keyword evidence="3" id="KW-1185">Reference proteome</keyword>
<protein>
    <submittedName>
        <fullName evidence="2">Methyltransferase domain-containing protein</fullName>
    </submittedName>
</protein>
<name>A0A1C5K050_9ACTN</name>
<keyword evidence="2" id="KW-0489">Methyltransferase</keyword>
<dbReference type="Gene3D" id="3.40.50.150">
    <property type="entry name" value="Vaccinia Virus protein VP39"/>
    <property type="match status" value="1"/>
</dbReference>
<keyword evidence="2" id="KW-0808">Transferase</keyword>
<reference evidence="3" key="1">
    <citation type="submission" date="2016-06" db="EMBL/GenBank/DDBJ databases">
        <authorList>
            <person name="Varghese N."/>
            <person name="Submissions Spin"/>
        </authorList>
    </citation>
    <scope>NUCLEOTIDE SEQUENCE [LARGE SCALE GENOMIC DNA]</scope>
    <source>
        <strain evidence="3">DSM 45647</strain>
    </source>
</reference>
<feature type="domain" description="Methyltransferase type 11" evidence="1">
    <location>
        <begin position="46"/>
        <end position="137"/>
    </location>
</feature>
<dbReference type="EMBL" id="FMDM01000016">
    <property type="protein sequence ID" value="SCG76172.1"/>
    <property type="molecule type" value="Genomic_DNA"/>
</dbReference>
<proteinExistence type="predicted"/>
<organism evidence="2 3">
    <name type="scientific">Micromonospora humi</name>
    <dbReference type="NCBI Taxonomy" id="745366"/>
    <lineage>
        <taxon>Bacteria</taxon>
        <taxon>Bacillati</taxon>
        <taxon>Actinomycetota</taxon>
        <taxon>Actinomycetes</taxon>
        <taxon>Micromonosporales</taxon>
        <taxon>Micromonosporaceae</taxon>
        <taxon>Micromonospora</taxon>
    </lineage>
</organism>
<dbReference type="SUPFAM" id="SSF53335">
    <property type="entry name" value="S-adenosyl-L-methionine-dependent methyltransferases"/>
    <property type="match status" value="1"/>
</dbReference>
<evidence type="ECO:0000313" key="2">
    <source>
        <dbReference type="EMBL" id="SCG76172.1"/>
    </source>
</evidence>
<dbReference type="Pfam" id="PF08241">
    <property type="entry name" value="Methyltransf_11"/>
    <property type="match status" value="1"/>
</dbReference>
<dbReference type="STRING" id="745366.GA0070213_11662"/>
<evidence type="ECO:0000313" key="3">
    <source>
        <dbReference type="Proteomes" id="UP000199360"/>
    </source>
</evidence>
<dbReference type="AlphaFoldDB" id="A0A1C5K050"/>
<sequence length="256" mass="27004">MRPSQPLYDALAPGYEEHFAVPHRRAYDDLAWERVRALLPPDGPVVDAGCGVGRWARRLLDLGHPVTGVEQAPGMVAELRRRPPGPGFTLVEGSMTEVTLPATAGAVLAMGSLQYTADPEGAVRQLAGWLRPGGVLAVLVDSLVGLVLELVGAGRGEEAVERLSRRRGVWRSAGHAADLHLLDRARLEAGFAAAGLVEVRSAGLLVSAGPLGRAGLAERLAADRDALLALERRLGDDPVLADAGKQLLVTGRRAPT</sequence>
<dbReference type="PANTHER" id="PTHR43861">
    <property type="entry name" value="TRANS-ACONITATE 2-METHYLTRANSFERASE-RELATED"/>
    <property type="match status" value="1"/>
</dbReference>
<dbReference type="InterPro" id="IPR029063">
    <property type="entry name" value="SAM-dependent_MTases_sf"/>
</dbReference>
<dbReference type="PANTHER" id="PTHR43861:SF1">
    <property type="entry name" value="TRANS-ACONITATE 2-METHYLTRANSFERASE"/>
    <property type="match status" value="1"/>
</dbReference>
<dbReference type="InterPro" id="IPR013216">
    <property type="entry name" value="Methyltransf_11"/>
</dbReference>
<dbReference type="RefSeq" id="WP_091070232.1">
    <property type="nucleotide sequence ID" value="NZ_FMDM01000016.1"/>
</dbReference>
<dbReference type="GO" id="GO:0008757">
    <property type="term" value="F:S-adenosylmethionine-dependent methyltransferase activity"/>
    <property type="evidence" value="ECO:0007669"/>
    <property type="project" value="InterPro"/>
</dbReference>
<dbReference type="GO" id="GO:0032259">
    <property type="term" value="P:methylation"/>
    <property type="evidence" value="ECO:0007669"/>
    <property type="project" value="UniProtKB-KW"/>
</dbReference>
<evidence type="ECO:0000259" key="1">
    <source>
        <dbReference type="Pfam" id="PF08241"/>
    </source>
</evidence>
<dbReference type="Proteomes" id="UP000199360">
    <property type="component" value="Unassembled WGS sequence"/>
</dbReference>
<accession>A0A1C5K050</accession>
<dbReference type="CDD" id="cd02440">
    <property type="entry name" value="AdoMet_MTases"/>
    <property type="match status" value="1"/>
</dbReference>
<dbReference type="OrthoDB" id="3172472at2"/>